<dbReference type="InterPro" id="IPR054110">
    <property type="entry name" value="EndoD-like_D2"/>
</dbReference>
<feature type="domain" description="Endo-beta-N-acetylglucosaminidase D-like D2" evidence="3">
    <location>
        <begin position="624"/>
        <end position="720"/>
    </location>
</feature>
<dbReference type="InterPro" id="IPR006311">
    <property type="entry name" value="TAT_signal"/>
</dbReference>
<gene>
    <name evidence="4" type="ORF">GCM10010324_08960</name>
</gene>
<keyword evidence="5" id="KW-1185">Reference proteome</keyword>
<dbReference type="Pfam" id="PF03644">
    <property type="entry name" value="Glyco_hydro_85"/>
    <property type="match status" value="1"/>
</dbReference>
<dbReference type="PANTHER" id="PTHR13246">
    <property type="entry name" value="ENDO BETA N-ACETYLGLUCOSAMINIDASE"/>
    <property type="match status" value="1"/>
</dbReference>
<feature type="region of interest" description="Disordered" evidence="1">
    <location>
        <begin position="1"/>
        <end position="38"/>
    </location>
</feature>
<organism evidence="4 5">
    <name type="scientific">Streptomyces hiroshimensis</name>
    <dbReference type="NCBI Taxonomy" id="66424"/>
    <lineage>
        <taxon>Bacteria</taxon>
        <taxon>Bacillati</taxon>
        <taxon>Actinomycetota</taxon>
        <taxon>Actinomycetes</taxon>
        <taxon>Kitasatosporales</taxon>
        <taxon>Streptomycetaceae</taxon>
        <taxon>Streptomyces</taxon>
    </lineage>
</organism>
<dbReference type="InterPro" id="IPR013783">
    <property type="entry name" value="Ig-like_fold"/>
</dbReference>
<dbReference type="InterPro" id="IPR032979">
    <property type="entry name" value="ENGase"/>
</dbReference>
<dbReference type="EMBL" id="BMUT01000001">
    <property type="protein sequence ID" value="GGX66090.1"/>
    <property type="molecule type" value="Genomic_DNA"/>
</dbReference>
<dbReference type="Gene3D" id="3.20.20.80">
    <property type="entry name" value="Glycosidases"/>
    <property type="match status" value="1"/>
</dbReference>
<dbReference type="PROSITE" id="PS51318">
    <property type="entry name" value="TAT"/>
    <property type="match status" value="1"/>
</dbReference>
<accession>A0ABQ2Y6K2</accession>
<reference evidence="5" key="1">
    <citation type="journal article" date="2019" name="Int. J. Syst. Evol. Microbiol.">
        <title>The Global Catalogue of Microorganisms (GCM) 10K type strain sequencing project: providing services to taxonomists for standard genome sequencing and annotation.</title>
        <authorList>
            <consortium name="The Broad Institute Genomics Platform"/>
            <consortium name="The Broad Institute Genome Sequencing Center for Infectious Disease"/>
            <person name="Wu L."/>
            <person name="Ma J."/>
        </authorList>
    </citation>
    <scope>NUCLEOTIDE SEQUENCE [LARGE SCALE GENOMIC DNA]</scope>
    <source>
        <strain evidence="5">JCM 4586</strain>
    </source>
</reference>
<dbReference type="Pfam" id="PF21910">
    <property type="entry name" value="GH85_C"/>
    <property type="match status" value="1"/>
</dbReference>
<dbReference type="Gene3D" id="2.60.120.260">
    <property type="entry name" value="Galactose-binding domain-like"/>
    <property type="match status" value="1"/>
</dbReference>
<evidence type="ECO:0000259" key="2">
    <source>
        <dbReference type="Pfam" id="PF03644"/>
    </source>
</evidence>
<comment type="caution">
    <text evidence="4">The sequence shown here is derived from an EMBL/GenBank/DDBJ whole genome shotgun (WGS) entry which is preliminary data.</text>
</comment>
<sequence length="720" mass="76411">MPPFPPRNRGSAPDPGPQTPDGLKSEGATVNDRPVRPTGVTRRRALAAGAGGLAAVALSGGRAMAAPAPAPALQPYASYWFPDSLPSGTPEPGVVWRSLASWEPGKDPDLPFNRATVPLAARFAPPPPNGTARTGQARVCALAAFATTSGNPSQGAPTSDCYAPTNWAYLDELVFWGGSSGEGLILAPNAPVVDAAHRNGVPVLGTVFLPPAAYGGQLRWTRDLVRRGPDGGFPLADRLIRVARTYGFDGWFVNAETGGGDARLGADMRDFIAYLQTHGEGLRVTWYDAMAVSGGIDWQNRLNEHNAPFFQAAGTMFLNFNWDRSGLVSSAGLARRLGRSPYDLWAGIDVEARGWDTPVDWDAVVPAAGPHVTSYGFYRPEWTWKSLPAAGRGPGAFHARDDRFWSGQALDPTAPEAGPWRPPAASVADRSTLTALPFATTFNTGHGLGWYEKGRRTGDAAWNHLGLQDRLPGRRWTVRTAGPRPAVGFDFADAWRGGSSLLVDGGLTGPATVELYAARLPFADSTVVELAQRTDPGSAAVRVELAVAVDEEPYAFLPAGTLRAGGRGWTTVTVRAGARLRGRTGRTIRSLGIRLTAADGGAVRWRLGRLAVRDAAPAAPARPANPAITAARVGAGGTAELRLAWGAPARSGHRTGPVRQYEVRQALPGGRFRFLGGTCGHAYYVPALRRTDGEAATRIEVRAVDELYAVSAPAPVTFRW</sequence>
<dbReference type="PANTHER" id="PTHR13246:SF1">
    <property type="entry name" value="CYTOSOLIC ENDO-BETA-N-ACETYLGLUCOSAMINIDASE"/>
    <property type="match status" value="1"/>
</dbReference>
<feature type="domain" description="Cytosolic endo-beta-N-acetylglucosaminidase TIM barrel" evidence="2">
    <location>
        <begin position="153"/>
        <end position="450"/>
    </location>
</feature>
<dbReference type="Proteomes" id="UP000659223">
    <property type="component" value="Unassembled WGS sequence"/>
</dbReference>
<dbReference type="Gene3D" id="2.60.40.10">
    <property type="entry name" value="Immunoglobulins"/>
    <property type="match status" value="1"/>
</dbReference>
<evidence type="ECO:0000313" key="4">
    <source>
        <dbReference type="EMBL" id="GGX66090.1"/>
    </source>
</evidence>
<evidence type="ECO:0000256" key="1">
    <source>
        <dbReference type="SAM" id="MobiDB-lite"/>
    </source>
</evidence>
<dbReference type="CDD" id="cd06547">
    <property type="entry name" value="GH85_ENGase"/>
    <property type="match status" value="1"/>
</dbReference>
<proteinExistence type="predicted"/>
<dbReference type="InterPro" id="IPR005201">
    <property type="entry name" value="TIM_ENGase"/>
</dbReference>
<name>A0ABQ2Y6K2_9ACTN</name>
<evidence type="ECO:0000259" key="3">
    <source>
        <dbReference type="Pfam" id="PF21910"/>
    </source>
</evidence>
<evidence type="ECO:0000313" key="5">
    <source>
        <dbReference type="Proteomes" id="UP000659223"/>
    </source>
</evidence>
<protein>
    <recommendedName>
        <fullName evidence="6">Mannosyl-glycoprotein endo-beta-N-acetylglucosaminidase</fullName>
    </recommendedName>
</protein>
<evidence type="ECO:0008006" key="6">
    <source>
        <dbReference type="Google" id="ProtNLM"/>
    </source>
</evidence>